<accession>A0A9Q3UZ37</accession>
<evidence type="ECO:0000256" key="2">
    <source>
        <dbReference type="SAM" id="Phobius"/>
    </source>
</evidence>
<dbReference type="InterPro" id="IPR052894">
    <property type="entry name" value="AsmA-related"/>
</dbReference>
<dbReference type="EMBL" id="JAJNAY010000001">
    <property type="protein sequence ID" value="MCD1116568.1"/>
    <property type="molecule type" value="Genomic_DNA"/>
</dbReference>
<reference evidence="4" key="1">
    <citation type="submission" date="2021-11" db="EMBL/GenBank/DDBJ databases">
        <title>Description of novel Chryseobacterium species.</title>
        <authorList>
            <person name="Saticioglu I.B."/>
            <person name="Ay H."/>
            <person name="Altun S."/>
            <person name="Duman M."/>
        </authorList>
    </citation>
    <scope>NUCLEOTIDE SEQUENCE</scope>
    <source>
        <strain evidence="4">C-17</strain>
    </source>
</reference>
<dbReference type="Proteomes" id="UP001108025">
    <property type="component" value="Unassembled WGS sequence"/>
</dbReference>
<proteinExistence type="predicted"/>
<feature type="domain" description="AsmA" evidence="3">
    <location>
        <begin position="12"/>
        <end position="186"/>
    </location>
</feature>
<protein>
    <submittedName>
        <fullName evidence="4">AsmA family protein</fullName>
    </submittedName>
</protein>
<evidence type="ECO:0000313" key="5">
    <source>
        <dbReference type="Proteomes" id="UP001108025"/>
    </source>
</evidence>
<keyword evidence="5" id="KW-1185">Reference proteome</keyword>
<dbReference type="RefSeq" id="WP_230668313.1">
    <property type="nucleotide sequence ID" value="NZ_JAJNAY010000001.1"/>
</dbReference>
<dbReference type="GO" id="GO:0090313">
    <property type="term" value="P:regulation of protein targeting to membrane"/>
    <property type="evidence" value="ECO:0007669"/>
    <property type="project" value="TreeGrafter"/>
</dbReference>
<keyword evidence="2" id="KW-1133">Transmembrane helix</keyword>
<keyword evidence="2" id="KW-0472">Membrane</keyword>
<evidence type="ECO:0000256" key="1">
    <source>
        <dbReference type="SAM" id="MobiDB-lite"/>
    </source>
</evidence>
<dbReference type="InterPro" id="IPR007844">
    <property type="entry name" value="AsmA"/>
</dbReference>
<organism evidence="4 5">
    <name type="scientific">Chryseobacterium turcicum</name>
    <dbReference type="NCBI Taxonomy" id="2898076"/>
    <lineage>
        <taxon>Bacteria</taxon>
        <taxon>Pseudomonadati</taxon>
        <taxon>Bacteroidota</taxon>
        <taxon>Flavobacteriia</taxon>
        <taxon>Flavobacteriales</taxon>
        <taxon>Weeksellaceae</taxon>
        <taxon>Chryseobacterium group</taxon>
        <taxon>Chryseobacterium</taxon>
    </lineage>
</organism>
<sequence>MKKEKTKVSALSKILKISGISLGSIVLVLFITPYFFKDTINSGIKELSKSYLKTKVDFKDLDISFFKHFPNLTVTLTHPSVKASQPFQTENFIDANEIGLGVDITSLFGDKIIFNKLYIENANIRMKIDSLGKNNFDILIAEEESKEKNDSKLTLALQNFKISNSNFIYDDQQSKTYLKLDNLEYDGLIDLSKDILSLHANTEVSNTFFKIDKDTWVKDLPLKGKINTKININQLAFYFTDNPLALGGFPFNLQGSLKMANEQQVYDLKITTKNADIKTIPAIIPEAYQEYAKQVEMKGKTDLLFTMKGILNASKKQNPDIHLEANINNGSFNYQKSSSPIKNLNLVSTIDIPALNPDKLKIKVSELNFSLLNGYTRTNFIFENGSAKFSEGNIDSNINLEALKNAIGYKKIDAKGDFKLKGSWKGYIFTDSKNNLQKIPLFDIKADLKNGYFKMREMPAALDYINLDMDIRNKNGNFKNTEILVHNIDAKALDNYAKGKIEIKNLYNYPIDADFTAKIHLEDLYKIYPVKGINLRGDLFVQSKATGTYEPKKKKVPVTNSTLSLKNGFIKLDSYPELPLENINVETQIKSGRGSFNDLNISILPISFTLAGKPFTVKANLKNLNNLDYRLHSKGQLNLGNLYKLFPIEGLDVNGVISTDVGLKGENGAALENIQNRGFVKIENITIHSKFFPSKFVIKEGLFKLNGSQLKFEDVKARYKKNIFVFNGNVSNYINYILKDQNLNGNISFTSKKVNVDDFMAYNSGESSNSSSAEKGVILLPKNLDITINGNANQILFKDINLNNFKGNLALKDGNLLLNETEFGMIGSTFNANGTYTPINAKKAKFSINTKAKNFDIQRAYKEITLFREMVSAAEKAHGKVSIDYHLEGDLGADFFPKLKTIKGDGILTLEDIQFHGFKVFNSVAEKTSANALHDAKVTKVDIKTNIKDNVITIERTKFKIAGFRPRIEGQVSLDGYINVGMRLGLPPFGIIGIPIKITGPSDTFKVETGKYQKEDLNETDDDFKDYQKSLEEEEAAKKAESEKKNLK</sequence>
<feature type="transmembrane region" description="Helical" evidence="2">
    <location>
        <begin position="14"/>
        <end position="36"/>
    </location>
</feature>
<evidence type="ECO:0000259" key="3">
    <source>
        <dbReference type="Pfam" id="PF05170"/>
    </source>
</evidence>
<feature type="compositionally biased region" description="Basic and acidic residues" evidence="1">
    <location>
        <begin position="1025"/>
        <end position="1048"/>
    </location>
</feature>
<feature type="region of interest" description="Disordered" evidence="1">
    <location>
        <begin position="1017"/>
        <end position="1048"/>
    </location>
</feature>
<dbReference type="AlphaFoldDB" id="A0A9Q3UZ37"/>
<keyword evidence="2" id="KW-0812">Transmembrane</keyword>
<gene>
    <name evidence="4" type="ORF">LO744_06845</name>
</gene>
<comment type="caution">
    <text evidence="4">The sequence shown here is derived from an EMBL/GenBank/DDBJ whole genome shotgun (WGS) entry which is preliminary data.</text>
</comment>
<evidence type="ECO:0000313" key="4">
    <source>
        <dbReference type="EMBL" id="MCD1116568.1"/>
    </source>
</evidence>
<dbReference type="PANTHER" id="PTHR30441">
    <property type="entry name" value="DUF748 DOMAIN-CONTAINING PROTEIN"/>
    <property type="match status" value="1"/>
</dbReference>
<dbReference type="GO" id="GO:0005886">
    <property type="term" value="C:plasma membrane"/>
    <property type="evidence" value="ECO:0007669"/>
    <property type="project" value="TreeGrafter"/>
</dbReference>
<name>A0A9Q3UZ37_9FLAO</name>
<dbReference type="PANTHER" id="PTHR30441:SF8">
    <property type="entry name" value="DUF748 DOMAIN-CONTAINING PROTEIN"/>
    <property type="match status" value="1"/>
</dbReference>
<dbReference type="Pfam" id="PF05170">
    <property type="entry name" value="AsmA"/>
    <property type="match status" value="1"/>
</dbReference>